<comment type="similarity">
    <text evidence="3 10">Belongs to the NRAP family.</text>
</comment>
<evidence type="ECO:0000259" key="11">
    <source>
        <dbReference type="Pfam" id="PF03813"/>
    </source>
</evidence>
<feature type="domain" description="Nrap protein" evidence="12">
    <location>
        <begin position="268"/>
        <end position="400"/>
    </location>
</feature>
<evidence type="ECO:0000256" key="7">
    <source>
        <dbReference type="ARBA" id="ARBA00023242"/>
    </source>
</evidence>
<dbReference type="PANTHER" id="PTHR17972">
    <property type="entry name" value="NUCLEOLAR RNA-ASSOCIATED PROTEIN"/>
    <property type="match status" value="1"/>
</dbReference>
<dbReference type="InterPro" id="IPR035367">
    <property type="entry name" value="Nrap_D2"/>
</dbReference>
<dbReference type="InterPro" id="IPR005554">
    <property type="entry name" value="NOL6/Upt22"/>
</dbReference>
<evidence type="ECO:0000256" key="10">
    <source>
        <dbReference type="RuleBase" id="RU364032"/>
    </source>
</evidence>
<reference evidence="16" key="1">
    <citation type="submission" date="2018-10" db="EMBL/GenBank/DDBJ databases">
        <title>Transcriptome assembly of Aceria tosichella (Wheat curl mite) Type 2.</title>
        <authorList>
            <person name="Scully E.D."/>
            <person name="Geib S.M."/>
            <person name="Palmer N.A."/>
            <person name="Gupta A.K."/>
            <person name="Sarath G."/>
            <person name="Tatineni S."/>
        </authorList>
    </citation>
    <scope>NUCLEOTIDE SEQUENCE</scope>
    <source>
        <strain evidence="16">LincolnNE</strain>
    </source>
</reference>
<gene>
    <name evidence="16" type="primary">Nol6</name>
    <name evidence="16" type="ORF">g.2602</name>
</gene>
<dbReference type="Pfam" id="PF17404">
    <property type="entry name" value="Nrap_D3"/>
    <property type="match status" value="1"/>
</dbReference>
<evidence type="ECO:0000256" key="5">
    <source>
        <dbReference type="ARBA" id="ARBA00022454"/>
    </source>
</evidence>
<dbReference type="EMBL" id="GGYP01006995">
    <property type="protein sequence ID" value="MDE51766.1"/>
    <property type="molecule type" value="Transcribed_RNA"/>
</dbReference>
<dbReference type="InterPro" id="IPR035371">
    <property type="entry name" value="Nrap_D6"/>
</dbReference>
<comment type="subunit">
    <text evidence="9">Part of the small subunit (SSU) processome, composed of more than 70 proteins and the RNA chaperone small nucleolar RNA (snoRNA) U3.</text>
</comment>
<dbReference type="AlphaFoldDB" id="A0A6G1SMK6"/>
<dbReference type="GO" id="GO:0005694">
    <property type="term" value="C:chromosome"/>
    <property type="evidence" value="ECO:0007669"/>
    <property type="project" value="UniProtKB-SubCell"/>
</dbReference>
<name>A0A6G1SMK6_9ACAR</name>
<evidence type="ECO:0000256" key="3">
    <source>
        <dbReference type="ARBA" id="ARBA00006674"/>
    </source>
</evidence>
<evidence type="ECO:0000259" key="13">
    <source>
        <dbReference type="Pfam" id="PF17404"/>
    </source>
</evidence>
<keyword evidence="6 10" id="KW-0694">RNA-binding</keyword>
<dbReference type="GO" id="GO:0003723">
    <property type="term" value="F:RNA binding"/>
    <property type="evidence" value="ECO:0007669"/>
    <property type="project" value="UniProtKB-KW"/>
</dbReference>
<dbReference type="Pfam" id="PF17403">
    <property type="entry name" value="Nrap_D2"/>
    <property type="match status" value="1"/>
</dbReference>
<evidence type="ECO:0000313" key="16">
    <source>
        <dbReference type="EMBL" id="MDE51766.1"/>
    </source>
</evidence>
<dbReference type="Pfam" id="PF17407">
    <property type="entry name" value="Nrap_D6"/>
    <property type="match status" value="1"/>
</dbReference>
<evidence type="ECO:0000256" key="6">
    <source>
        <dbReference type="ARBA" id="ARBA00022884"/>
    </source>
</evidence>
<evidence type="ECO:0000256" key="1">
    <source>
        <dbReference type="ARBA" id="ARBA00004286"/>
    </source>
</evidence>
<dbReference type="PANTHER" id="PTHR17972:SF0">
    <property type="entry name" value="NUCLEOLAR PROTEIN 6"/>
    <property type="match status" value="1"/>
</dbReference>
<evidence type="ECO:0000256" key="2">
    <source>
        <dbReference type="ARBA" id="ARBA00004604"/>
    </source>
</evidence>
<dbReference type="Pfam" id="PF03813">
    <property type="entry name" value="Nrap"/>
    <property type="match status" value="1"/>
</dbReference>
<protein>
    <recommendedName>
        <fullName evidence="4 10">Nucleolar protein 6</fullName>
    </recommendedName>
</protein>
<evidence type="ECO:0000256" key="9">
    <source>
        <dbReference type="ARBA" id="ARBA00035020"/>
    </source>
</evidence>
<evidence type="ECO:0000256" key="4">
    <source>
        <dbReference type="ARBA" id="ARBA00016437"/>
    </source>
</evidence>
<dbReference type="InterPro" id="IPR035368">
    <property type="entry name" value="Nrap_D3"/>
</dbReference>
<comment type="function">
    <text evidence="8">Part of the small subunit (SSU) processome, first precursor of the small eukaryotic ribosomal subunit. During the assembly of the SSU processome in the nucleolus, many ribosome biogenesis factors, an RNA chaperone and ribosomal proteins associate with the nascent pre-rRNA and work in concert to generate RNA folding, modifications, rearrangements and cleavage as well as targeted degradation of pre-ribosomal RNA by the RNA exosome.</text>
</comment>
<dbReference type="GO" id="GO:0034456">
    <property type="term" value="C:UTP-C complex"/>
    <property type="evidence" value="ECO:0007669"/>
    <property type="project" value="TreeGrafter"/>
</dbReference>
<dbReference type="GO" id="GO:0006409">
    <property type="term" value="P:tRNA export from nucleus"/>
    <property type="evidence" value="ECO:0007669"/>
    <property type="project" value="TreeGrafter"/>
</dbReference>
<keyword evidence="7 10" id="KW-0539">Nucleus</keyword>
<organism evidence="16">
    <name type="scientific">Aceria tosichella</name>
    <name type="common">wheat curl mite</name>
    <dbReference type="NCBI Taxonomy" id="561515"/>
    <lineage>
        <taxon>Eukaryota</taxon>
        <taxon>Metazoa</taxon>
        <taxon>Ecdysozoa</taxon>
        <taxon>Arthropoda</taxon>
        <taxon>Chelicerata</taxon>
        <taxon>Arachnida</taxon>
        <taxon>Acari</taxon>
        <taxon>Acariformes</taxon>
        <taxon>Trombidiformes</taxon>
        <taxon>Prostigmata</taxon>
        <taxon>Eupodina</taxon>
        <taxon>Eriophyoidea</taxon>
        <taxon>Eriophyidae</taxon>
        <taxon>Eriophyinae</taxon>
        <taxon>Aceriini</taxon>
        <taxon>Aceria</taxon>
    </lineage>
</organism>
<keyword evidence="5" id="KW-0158">Chromosome</keyword>
<dbReference type="Gene3D" id="1.10.1410.10">
    <property type="match status" value="1"/>
</dbReference>
<accession>A0A6G1SMK6</accession>
<sequence length="1087" mass="125521">MAFSQLELTQKPFIQLQIEALAQENQIRSKRAKKFVEDLQSRIGAIKNLNYEKLLNRSFRLPLVGRPNNLSDDDYPKAFKFLPPNHIQTIGGYATKTALKRTNFIDLAVQIPAKCFERKDVKNQRYHHKRALYLAQLARLLNGPTGFGLVDKVEYCFHHGDFLKPVIIISPRSAKLKQLNLLFQIFAVPEPDFDIKTSLLTPNHGNVAPRWFFAHVPVPERNEEISKFIGSDSTVSSTPYYNSSILFDIETTANSDIIKEHVKPKTSIAEALMLTKIWLYQRELHQQFSFILSMFVTYLLTKQKIHQNMSSYQIFKVIMKTLDQQDWSNPGLSFFDDSAEKLTLFKAAFPVVFVSPSGNLNLCYNITKDMYNRLKHEAEIAMDIFASGSPETFDKLFLRKLDFINKFDIIVHIPKLSKKRPEQVILLKKYMDFGVVSPRLYSDSILDLASRALSDRAILVQQNPSDLLVNKWSTKGIPFDPANENHKLSLGLLLDAEKSLRVIDIGPDAQSPEAEEFREFWNPKSQLRLQNGTISETVVWHVDRFSQRRAIIKYILTHALKRASINKLTVHYTLLERFIDLKNVYFTWRDDMLVSQKENLHGQVKRKHEEDDAEHHGQPIGTGEEVYQKVLHSYNEINKVLRSVQDMKHSITSIQPTSHHLRASGVFPPLPVNLQQRNKSLKRRQGVTMFPTDFDEIGRVLFIEPVEILVTLDSGGKWPGELDALEAEKLDYLIQLGEALKAREYSIKFSEDYLDVLHGQFVFRVRVRCQKELTLVSSARGKQELHKRRYEHEILPRIHGALDQLYRQKPAFSLTCRLIKRWLSCHLMTNHINDITLDLIVAHLFLEPQPYTEPASSSCGFKRFLELVAGHDWSESPLVVNFDSQLKVDEVNRIRKSMQEERPKYPPMVICTPFDRERISPWTRDEPNTNNLELLVKICSKAREYFIDSILSKTATIDECRALFRPNFRLFDLIVKLDSRAVQTFFMSIDPPKNYKIVGKEPSVKQASAFKVMPIVGMNVVEQFVENLSRKFSKLAQFYYDRYGQRVIGVVMKQESENLLGGDINSFIQDIKKDGGKLVESVSLRRD</sequence>
<dbReference type="GO" id="GO:0032545">
    <property type="term" value="C:CURI complex"/>
    <property type="evidence" value="ECO:0007669"/>
    <property type="project" value="TreeGrafter"/>
</dbReference>
<dbReference type="InterPro" id="IPR035082">
    <property type="entry name" value="Nrap_D1"/>
</dbReference>
<comment type="subcellular location">
    <subcellularLocation>
        <location evidence="1">Chromosome</location>
    </subcellularLocation>
    <subcellularLocation>
        <location evidence="2 10">Nucleus</location>
        <location evidence="2 10">Nucleolus</location>
    </subcellularLocation>
</comment>
<dbReference type="Pfam" id="PF17406">
    <property type="entry name" value="Nrap_D5"/>
    <property type="match status" value="1"/>
</dbReference>
<evidence type="ECO:0000259" key="14">
    <source>
        <dbReference type="Pfam" id="PF17406"/>
    </source>
</evidence>
<evidence type="ECO:0000256" key="8">
    <source>
        <dbReference type="ARBA" id="ARBA00035000"/>
    </source>
</evidence>
<evidence type="ECO:0000259" key="15">
    <source>
        <dbReference type="Pfam" id="PF17407"/>
    </source>
</evidence>
<feature type="domain" description="Nrap protein" evidence="15">
    <location>
        <begin position="971"/>
        <end position="1056"/>
    </location>
</feature>
<evidence type="ECO:0000259" key="12">
    <source>
        <dbReference type="Pfam" id="PF17403"/>
    </source>
</evidence>
<feature type="domain" description="Nrap protein" evidence="14">
    <location>
        <begin position="810"/>
        <end position="966"/>
    </location>
</feature>
<proteinExistence type="inferred from homology"/>
<dbReference type="GO" id="GO:0032040">
    <property type="term" value="C:small-subunit processome"/>
    <property type="evidence" value="ECO:0007669"/>
    <property type="project" value="TreeGrafter"/>
</dbReference>
<dbReference type="InterPro" id="IPR035370">
    <property type="entry name" value="Nrap_D5"/>
</dbReference>
<feature type="domain" description="Nrap protein" evidence="13">
    <location>
        <begin position="405"/>
        <end position="562"/>
    </location>
</feature>
<feature type="domain" description="Nrap protein" evidence="11">
    <location>
        <begin position="105"/>
        <end position="261"/>
    </location>
</feature>
<dbReference type="GO" id="GO:0006364">
    <property type="term" value="P:rRNA processing"/>
    <property type="evidence" value="ECO:0007669"/>
    <property type="project" value="TreeGrafter"/>
</dbReference>